<evidence type="ECO:0000313" key="2">
    <source>
        <dbReference type="Proteomes" id="UP000241797"/>
    </source>
</evidence>
<protein>
    <submittedName>
        <fullName evidence="1">Uncharacterized protein</fullName>
    </submittedName>
</protein>
<sequence length="209" mass="23701">MKLHLETNIAEGTPEELVEYLRLVEEEKNSGNELFSFGHAHQPDEDTLKSLVGSLVKVSDSYTDSTDIQVGDRVKVLKSEGGAEGEAIVTAVLEDGDVRLEGRSDNGVYSYQWSNQVSNLEKIEAEEDKPMGYTFWYINGTRLRNHNVLKTSLEGYFEDSTGKRYTYQAVSGLIKPIDNENAREKFEEARHSGKLLKYYPEVDDFQISY</sequence>
<keyword evidence="2" id="KW-1185">Reference proteome</keyword>
<accession>A0A2P1MY18</accession>
<proteinExistence type="predicted"/>
<dbReference type="Proteomes" id="UP000241797">
    <property type="component" value="Segment"/>
</dbReference>
<dbReference type="KEGG" id="vg:54990102"/>
<dbReference type="EMBL" id="MH078572">
    <property type="protein sequence ID" value="AVP40463.1"/>
    <property type="molecule type" value="Genomic_DNA"/>
</dbReference>
<dbReference type="GeneID" id="54990102"/>
<dbReference type="RefSeq" id="YP_009799613.1">
    <property type="nucleotide sequence ID" value="NC_047945.1"/>
</dbReference>
<evidence type="ECO:0000313" key="1">
    <source>
        <dbReference type="EMBL" id="AVP40463.1"/>
    </source>
</evidence>
<name>A0A2P1MY18_9CAUD</name>
<reference evidence="1 2" key="1">
    <citation type="submission" date="2018-03" db="EMBL/GenBank/DDBJ databases">
        <title>Isolation, the biological characteristics and genomics of two new strains of lysate Staphylococcus aureus phage.</title>
        <authorList>
            <person name="Jin X."/>
            <person name="Zhang C."/>
        </authorList>
    </citation>
    <scope>NUCLEOTIDE SEQUENCE [LARGE SCALE GENOMIC DNA]</scope>
</reference>
<organism evidence="1 2">
    <name type="scientific">Staphylococcus phage phiSA_BS1</name>
    <dbReference type="NCBI Taxonomy" id="2126734"/>
    <lineage>
        <taxon>Viruses</taxon>
        <taxon>Duplodnaviria</taxon>
        <taxon>Heunggongvirae</taxon>
        <taxon>Uroviricota</taxon>
        <taxon>Caudoviricetes</taxon>
        <taxon>Herelleviridae</taxon>
        <taxon>Twortvirinae</taxon>
        <taxon>Baoshanvirus</taxon>
        <taxon>Baoshanvirus BS1</taxon>
    </lineage>
</organism>